<feature type="compositionally biased region" description="Polar residues" evidence="3">
    <location>
        <begin position="1144"/>
        <end position="1158"/>
    </location>
</feature>
<dbReference type="EMBL" id="LK052944">
    <property type="protein sequence ID" value="CDR44528.1"/>
    <property type="molecule type" value="Genomic_DNA"/>
</dbReference>
<accession>A0A061B4Z6</accession>
<feature type="compositionally biased region" description="Basic and acidic residues" evidence="3">
    <location>
        <begin position="309"/>
        <end position="320"/>
    </location>
</feature>
<feature type="compositionally biased region" description="Low complexity" evidence="3">
    <location>
        <begin position="384"/>
        <end position="404"/>
    </location>
</feature>
<feature type="compositionally biased region" description="Pro residues" evidence="3">
    <location>
        <begin position="212"/>
        <end position="233"/>
    </location>
</feature>
<feature type="compositionally biased region" description="Basic and acidic residues" evidence="3">
    <location>
        <begin position="492"/>
        <end position="505"/>
    </location>
</feature>
<feature type="compositionally biased region" description="Basic and acidic residues" evidence="3">
    <location>
        <begin position="671"/>
        <end position="682"/>
    </location>
</feature>
<evidence type="ECO:0000256" key="1">
    <source>
        <dbReference type="ARBA" id="ARBA00022443"/>
    </source>
</evidence>
<feature type="compositionally biased region" description="Basic and acidic residues" evidence="3">
    <location>
        <begin position="987"/>
        <end position="1000"/>
    </location>
</feature>
<feature type="compositionally biased region" description="Low complexity" evidence="3">
    <location>
        <begin position="1035"/>
        <end position="1052"/>
    </location>
</feature>
<sequence length="1348" mass="141060">MPPTYPYRATALMKYKSAPGGPAFSFGAGDELRVLAAADEEGDWLEGENARGAKGVFPSSFVRELEEQEEGRGDSASVEAVGTAQNEEAEQKARETVEATPKDDTNVVEGSESTPADEPALAAEPTSPPAPPKVDAPPETITSPTVADVTPSATVAAEAPAKSASPPPPAKKPNALASRIAAFNAAAQQQAPPPVAPKPKPRQWARPAAPAAAPPPPAAPSSDAPPAPAPPAAPSDLASAASATDETQPQAQRDFSAEDAQESISRGGGSLRDRIKALQGGLKMEQPPAPGRAPPKPWRKPSAEPDAAEEAKEEGKKTQQDEAEVLQDAVVKDERPREDETNAQSPGAEVPGFDPAEGESPFVPGSIAGDDEQEANSQDAIEPASSSSNAAKQESAAASVAAPAIVEEKEQDSTVSSVAVPIEPEEVKPVQDESAALGDEDDEESKRASLAARMANLGGQRMGLPMPALPKRAAGPRARKAKAAVSPAAVEVEEKALGEKDKPVEEAASTDEPVAPAGTDDAEASVVQPSPEEQKEQEGDVLASMGGANALLAQDDEDEETTAKAPIDDDDFDSPAPPAPPQRTIPPSTDESEPAVEGDEPSARAPPPPPLSSRPPLPPSFAREEADESTGDLPDSGATARSPPPPSRPLDPPASSSGAEPIADEPQPTAHEAERDQADDAHMSPPPLPKGRPPVPPAFVRQGTEQPAAAEQDKEEEETASKDAEEPQHPPLPTHPAPLGEKRVTTAAEDAFIAQMPEIVTPPEEAADESTAAPSLNAPTTETIAQGRIEDGHEPADMGQPAWGKVEGTETPAVELSPPALAPKMMSKEDTNAAPAEPKQEEEDEEEEEDPEIARRRALAARMAKLGGRGPLMGGPMLGFGGLPPKKPAKKKPTSELAEQGDLNAAGGPKPDQPAPRDEEESAPAPPPRRPGGIPAGGFALPGIAPLRLPPQHEPEEQPSQTEEESEPLPTSGKTLAEKSAAATDEVFARKDEEREKMEDAGVAPQDEEDAQEEQVVEQVEVPPPLPPSRPSTLPPRRSVPIPAEEGQQQGDDAADDEPEQPDVLGQSRQVEEPEAYGEELQAEEAEEELPPPPPPPRPAGGHQSSLPLSPPMPPTRAIPSSPPTHPAPNPTFFQQDDAELARTATQSSRKSSINPPGSSVDVPFEPLRTASTSSSQAQYPPSSKPNLDDLLQWSASLGAQVFAAAHTKMSDKQARGLSDADLIHFCFSRATDPLPPAGSTYGVKTYEATVEQGKKVPSVREEDEPRAGDVVTIAAKFKHNLSSKTVGSSPEAPHVAIVAGWDAKKGKLKVVEVEGRNGTVDEGSYRIDEMRAGQVVVYRVAPKDFFE</sequence>
<organism evidence="5">
    <name type="scientific">Rhodotorula toruloides</name>
    <name type="common">Yeast</name>
    <name type="synonym">Rhodosporidium toruloides</name>
    <dbReference type="NCBI Taxonomy" id="5286"/>
    <lineage>
        <taxon>Eukaryota</taxon>
        <taxon>Fungi</taxon>
        <taxon>Dikarya</taxon>
        <taxon>Basidiomycota</taxon>
        <taxon>Pucciniomycotina</taxon>
        <taxon>Microbotryomycetes</taxon>
        <taxon>Sporidiobolales</taxon>
        <taxon>Sporidiobolaceae</taxon>
        <taxon>Rhodotorula</taxon>
    </lineage>
</organism>
<feature type="region of interest" description="Disordered" evidence="3">
    <location>
        <begin position="64"/>
        <end position="1189"/>
    </location>
</feature>
<proteinExistence type="predicted"/>
<name>A0A061B4Z6_RHOTO</name>
<feature type="compositionally biased region" description="Gly residues" evidence="3">
    <location>
        <begin position="867"/>
        <end position="882"/>
    </location>
</feature>
<feature type="compositionally biased region" description="Low complexity" evidence="3">
    <location>
        <begin position="151"/>
        <end position="164"/>
    </location>
</feature>
<protein>
    <submittedName>
        <fullName evidence="5">RHTO0S09e05622g1_1</fullName>
    </submittedName>
</protein>
<feature type="compositionally biased region" description="Pro residues" evidence="3">
    <location>
        <begin position="1022"/>
        <end position="1034"/>
    </location>
</feature>
<feature type="compositionally biased region" description="Pro residues" evidence="3">
    <location>
        <begin position="287"/>
        <end position="296"/>
    </location>
</feature>
<feature type="compositionally biased region" description="Low complexity" evidence="3">
    <location>
        <begin position="202"/>
        <end position="211"/>
    </location>
</feature>
<feature type="compositionally biased region" description="Pro residues" evidence="3">
    <location>
        <begin position="642"/>
        <end position="652"/>
    </location>
</feature>
<feature type="compositionally biased region" description="Acidic residues" evidence="3">
    <location>
        <begin position="840"/>
        <end position="851"/>
    </location>
</feature>
<feature type="compositionally biased region" description="Pro residues" evidence="3">
    <location>
        <begin position="684"/>
        <end position="697"/>
    </location>
</feature>
<evidence type="ECO:0000256" key="3">
    <source>
        <dbReference type="SAM" id="MobiDB-lite"/>
    </source>
</evidence>
<feature type="compositionally biased region" description="Polar residues" evidence="3">
    <location>
        <begin position="772"/>
        <end position="784"/>
    </location>
</feature>
<feature type="compositionally biased region" description="Pro residues" evidence="3">
    <location>
        <begin position="575"/>
        <end position="584"/>
    </location>
</feature>
<evidence type="ECO:0000256" key="2">
    <source>
        <dbReference type="PROSITE-ProRule" id="PRU00192"/>
    </source>
</evidence>
<dbReference type="SUPFAM" id="SSF50044">
    <property type="entry name" value="SH3-domain"/>
    <property type="match status" value="1"/>
</dbReference>
<dbReference type="InterPro" id="IPR001452">
    <property type="entry name" value="SH3_domain"/>
</dbReference>
<dbReference type="InterPro" id="IPR057402">
    <property type="entry name" value="AIM3_BBC1_C"/>
</dbReference>
<feature type="compositionally biased region" description="Basic and acidic residues" evidence="3">
    <location>
        <begin position="330"/>
        <end position="340"/>
    </location>
</feature>
<feature type="compositionally biased region" description="Low complexity" evidence="3">
    <location>
        <begin position="234"/>
        <end position="243"/>
    </location>
</feature>
<feature type="compositionally biased region" description="Acidic residues" evidence="3">
    <location>
        <begin position="590"/>
        <end position="600"/>
    </location>
</feature>
<feature type="compositionally biased region" description="Pro residues" evidence="3">
    <location>
        <begin position="1109"/>
        <end position="1130"/>
    </location>
</feature>
<evidence type="ECO:0000313" key="5">
    <source>
        <dbReference type="EMBL" id="CDR44528.1"/>
    </source>
</evidence>
<feature type="compositionally biased region" description="Low complexity" evidence="3">
    <location>
        <begin position="172"/>
        <end position="190"/>
    </location>
</feature>
<feature type="compositionally biased region" description="Basic and acidic residues" evidence="3">
    <location>
        <begin position="719"/>
        <end position="728"/>
    </location>
</feature>
<feature type="compositionally biased region" description="Pro residues" evidence="3">
    <location>
        <begin position="126"/>
        <end position="135"/>
    </location>
</feature>
<feature type="compositionally biased region" description="Polar residues" evidence="3">
    <location>
        <begin position="1170"/>
        <end position="1186"/>
    </location>
</feature>
<evidence type="ECO:0000259" key="4">
    <source>
        <dbReference type="PROSITE" id="PS50002"/>
    </source>
</evidence>
<feature type="compositionally biased region" description="Pro residues" evidence="3">
    <location>
        <begin position="604"/>
        <end position="619"/>
    </location>
</feature>
<dbReference type="OrthoDB" id="2536421at2759"/>
<dbReference type="Gene3D" id="2.30.30.40">
    <property type="entry name" value="SH3 Domains"/>
    <property type="match status" value="1"/>
</dbReference>
<feature type="domain" description="SH3" evidence="4">
    <location>
        <begin position="4"/>
        <end position="67"/>
    </location>
</feature>
<dbReference type="SMART" id="SM00326">
    <property type="entry name" value="SH3"/>
    <property type="match status" value="1"/>
</dbReference>
<reference evidence="5" key="1">
    <citation type="journal article" date="2014" name="Genome Announc.">
        <title>Draft genome sequence of Rhodosporidium toruloides CECT1137, an oleaginous yeast of biotechnological interest.</title>
        <authorList>
            <person name="Morin N."/>
            <person name="Calcas X."/>
            <person name="Devillers H."/>
            <person name="Durrens P."/>
            <person name="Sherman D.J."/>
            <person name="Nicaud J.-M."/>
            <person name="Neuveglise C."/>
        </authorList>
    </citation>
    <scope>NUCLEOTIDE SEQUENCE</scope>
    <source>
        <strain evidence="5">CECT1137</strain>
    </source>
</reference>
<dbReference type="InterPro" id="IPR036028">
    <property type="entry name" value="SH3-like_dom_sf"/>
</dbReference>
<keyword evidence="1 2" id="KW-0728">SH3 domain</keyword>
<dbReference type="Pfam" id="PF25459">
    <property type="entry name" value="AIM3_BBC1_C"/>
    <property type="match status" value="1"/>
</dbReference>
<dbReference type="PROSITE" id="PS50002">
    <property type="entry name" value="SH3"/>
    <property type="match status" value="1"/>
</dbReference>
<feature type="compositionally biased region" description="Basic and acidic residues" evidence="3">
    <location>
        <begin position="89"/>
        <end position="105"/>
    </location>
</feature>
<feature type="compositionally biased region" description="Acidic residues" evidence="3">
    <location>
        <begin position="1006"/>
        <end position="1016"/>
    </location>
</feature>
<feature type="compositionally biased region" description="Polar residues" evidence="3">
    <location>
        <begin position="244"/>
        <end position="253"/>
    </location>
</feature>
<gene>
    <name evidence="5" type="ORF">RHTO0S_09e05622g</name>
</gene>
<feature type="compositionally biased region" description="Acidic residues" evidence="3">
    <location>
        <begin position="1073"/>
        <end position="1090"/>
    </location>
</feature>